<evidence type="ECO:0000313" key="3">
    <source>
        <dbReference type="Proteomes" id="UP000321440"/>
    </source>
</evidence>
<feature type="transmembrane region" description="Helical" evidence="1">
    <location>
        <begin position="91"/>
        <end position="113"/>
    </location>
</feature>
<organism evidence="2 3">
    <name type="scientific">Alkalibacillus haloalkaliphilus</name>
    <dbReference type="NCBI Taxonomy" id="94136"/>
    <lineage>
        <taxon>Bacteria</taxon>
        <taxon>Bacillati</taxon>
        <taxon>Bacillota</taxon>
        <taxon>Bacilli</taxon>
        <taxon>Bacillales</taxon>
        <taxon>Bacillaceae</taxon>
        <taxon>Alkalibacillus</taxon>
    </lineage>
</organism>
<keyword evidence="3" id="KW-1185">Reference proteome</keyword>
<dbReference type="OrthoDB" id="2452082at2"/>
<protein>
    <recommendedName>
        <fullName evidence="4">Glycerophosphoryl diester phosphodiesterase membrane domain-containing protein</fullName>
    </recommendedName>
</protein>
<name>A0A511W0A3_9BACI</name>
<evidence type="ECO:0008006" key="4">
    <source>
        <dbReference type="Google" id="ProtNLM"/>
    </source>
</evidence>
<keyword evidence="1" id="KW-0472">Membrane</keyword>
<reference evidence="2 3" key="1">
    <citation type="submission" date="2019-07" db="EMBL/GenBank/DDBJ databases">
        <title>Whole genome shotgun sequence of Alkalibacillus haloalkaliphilus NBRC 103110.</title>
        <authorList>
            <person name="Hosoyama A."/>
            <person name="Uohara A."/>
            <person name="Ohji S."/>
            <person name="Ichikawa N."/>
        </authorList>
    </citation>
    <scope>NUCLEOTIDE SEQUENCE [LARGE SCALE GENOMIC DNA]</scope>
    <source>
        <strain evidence="2 3">NBRC 103110</strain>
    </source>
</reference>
<sequence length="238" mass="27414">MDKPFRNTWEIYTGRFEKVLVIMLTTTLPLLLLHSFITNYIYAITPSFASGYSVADIYYGLITLLFFLYAQAPYIRFVYNEHVGVENNLRNTIYHFLVNGFSVFIFACLVAIISTIGFALLILPGLIFLSLVFPVPYISMFDEKSVWKSFKEGLRVGKKHFIKIFLILSLFGLAELLFGIFVTFQLFTITPSFAAQVITQIALNLIVFPFLIMYMTSLILKWRETLATLEVQDERKIS</sequence>
<keyword evidence="1" id="KW-0812">Transmembrane</keyword>
<proteinExistence type="predicted"/>
<evidence type="ECO:0000256" key="1">
    <source>
        <dbReference type="SAM" id="Phobius"/>
    </source>
</evidence>
<dbReference type="Proteomes" id="UP000321440">
    <property type="component" value="Unassembled WGS sequence"/>
</dbReference>
<feature type="transmembrane region" description="Helical" evidence="1">
    <location>
        <begin position="20"/>
        <end position="45"/>
    </location>
</feature>
<feature type="transmembrane region" description="Helical" evidence="1">
    <location>
        <begin position="119"/>
        <end position="140"/>
    </location>
</feature>
<evidence type="ECO:0000313" key="2">
    <source>
        <dbReference type="EMBL" id="GEN44524.1"/>
    </source>
</evidence>
<keyword evidence="1" id="KW-1133">Transmembrane helix</keyword>
<feature type="transmembrane region" description="Helical" evidence="1">
    <location>
        <begin position="161"/>
        <end position="187"/>
    </location>
</feature>
<comment type="caution">
    <text evidence="2">The sequence shown here is derived from an EMBL/GenBank/DDBJ whole genome shotgun (WGS) entry which is preliminary data.</text>
</comment>
<feature type="transmembrane region" description="Helical" evidence="1">
    <location>
        <begin position="57"/>
        <end position="79"/>
    </location>
</feature>
<accession>A0A511W0A3</accession>
<dbReference type="AlphaFoldDB" id="A0A511W0A3"/>
<feature type="transmembrane region" description="Helical" evidence="1">
    <location>
        <begin position="193"/>
        <end position="214"/>
    </location>
</feature>
<dbReference type="EMBL" id="BJYA01000001">
    <property type="protein sequence ID" value="GEN44524.1"/>
    <property type="molecule type" value="Genomic_DNA"/>
</dbReference>
<gene>
    <name evidence="2" type="ORF">AHA02nite_03000</name>
</gene>